<dbReference type="GO" id="GO:0005634">
    <property type="term" value="C:nucleus"/>
    <property type="evidence" value="ECO:0007669"/>
    <property type="project" value="UniProtKB-SubCell"/>
</dbReference>
<dbReference type="SUPFAM" id="SSF46942">
    <property type="entry name" value="Elongation factor TFIIS domain 2"/>
    <property type="match status" value="1"/>
</dbReference>
<name>A0A814I9A9_ADIRI</name>
<dbReference type="AlphaFoldDB" id="A0A814I9A9"/>
<keyword evidence="1" id="KW-0539">Nucleus</keyword>
<dbReference type="Pfam" id="PF08711">
    <property type="entry name" value="Med26"/>
    <property type="match status" value="1"/>
</dbReference>
<reference evidence="5" key="1">
    <citation type="submission" date="2021-02" db="EMBL/GenBank/DDBJ databases">
        <authorList>
            <person name="Nowell W R."/>
        </authorList>
    </citation>
    <scope>NUCLEOTIDE SEQUENCE</scope>
</reference>
<keyword evidence="2" id="KW-1133">Transmembrane helix</keyword>
<dbReference type="InterPro" id="IPR035441">
    <property type="entry name" value="TFIIS/LEDGF_dom_sf"/>
</dbReference>
<evidence type="ECO:0008006" key="7">
    <source>
        <dbReference type="Google" id="ProtNLM"/>
    </source>
</evidence>
<evidence type="ECO:0000313" key="6">
    <source>
        <dbReference type="Proteomes" id="UP000663852"/>
    </source>
</evidence>
<dbReference type="PROSITE" id="PS51319">
    <property type="entry name" value="TFIIS_N"/>
    <property type="match status" value="1"/>
</dbReference>
<protein>
    <recommendedName>
        <fullName evidence="7">TFIIS N-terminal domain-containing protein</fullName>
    </recommendedName>
</protein>
<dbReference type="InterPro" id="IPR017923">
    <property type="entry name" value="TFIIS_N"/>
</dbReference>
<feature type="transmembrane region" description="Helical" evidence="2">
    <location>
        <begin position="23"/>
        <end position="41"/>
    </location>
</feature>
<dbReference type="OrthoDB" id="44867at2759"/>
<keyword evidence="2" id="KW-0812">Transmembrane</keyword>
<feature type="transmembrane region" description="Helical" evidence="2">
    <location>
        <begin position="195"/>
        <end position="214"/>
    </location>
</feature>
<comment type="caution">
    <text evidence="5">The sequence shown here is derived from an EMBL/GenBank/DDBJ whole genome shotgun (WGS) entry which is preliminary data.</text>
</comment>
<gene>
    <name evidence="5" type="ORF">EDS130_LOCUS15864</name>
</gene>
<sequence length="377" mass="42911">MHSYRQPLLYESEENKKSFFRKVVFPLIILFNIASTTYLLIANSLKYGEYQKRSSYVIFHVPNTTSDYYIVRADLNGTVNCSSDALFTFNVTTVFNNIIRKDTANTLFVTVYWLSIAVAVFLNIVGISEAIIDHCTYDESKESNWCFKSILSIGSQLLQKGSFIFPTYFIGIFNYTQVCLNHHTKQSLFILHHTYIGIAISLISMIYLIIWTLACCDTRRNVDNDNILWVKFRETLTCENQSACGIVGILLCLPVIPLGIYEDLDVTLTMLQKTGIGKSVNELRRLTSNENLTTMAKNLLKKWKKLLPTSSGKDTEPKHPQLADPVRLKSREMLAKALSIAAIPQGSRAPEELSARIEEAIFNEIKDTKTKYGHRKK</sequence>
<dbReference type="SUPFAM" id="SSF47676">
    <property type="entry name" value="Conserved domain common to transcription factors TFIIS, elongin A, CRSP70"/>
    <property type="match status" value="1"/>
</dbReference>
<evidence type="ECO:0000259" key="4">
    <source>
        <dbReference type="PROSITE" id="PS51321"/>
    </source>
</evidence>
<keyword evidence="2" id="KW-0472">Membrane</keyword>
<dbReference type="GO" id="GO:0006351">
    <property type="term" value="P:DNA-templated transcription"/>
    <property type="evidence" value="ECO:0007669"/>
    <property type="project" value="InterPro"/>
</dbReference>
<feature type="domain" description="TFIIS central" evidence="4">
    <location>
        <begin position="326"/>
        <end position="377"/>
    </location>
</feature>
<dbReference type="InterPro" id="IPR036575">
    <property type="entry name" value="TFIIS_cen_dom_sf"/>
</dbReference>
<proteinExistence type="predicted"/>
<organism evidence="5 6">
    <name type="scientific">Adineta ricciae</name>
    <name type="common">Rotifer</name>
    <dbReference type="NCBI Taxonomy" id="249248"/>
    <lineage>
        <taxon>Eukaryota</taxon>
        <taxon>Metazoa</taxon>
        <taxon>Spiralia</taxon>
        <taxon>Gnathifera</taxon>
        <taxon>Rotifera</taxon>
        <taxon>Eurotatoria</taxon>
        <taxon>Bdelloidea</taxon>
        <taxon>Adinetida</taxon>
        <taxon>Adinetidae</taxon>
        <taxon>Adineta</taxon>
    </lineage>
</organism>
<dbReference type="PROSITE" id="PS51321">
    <property type="entry name" value="TFIIS_CENTRAL"/>
    <property type="match status" value="1"/>
</dbReference>
<evidence type="ECO:0000256" key="1">
    <source>
        <dbReference type="PROSITE-ProRule" id="PRU00649"/>
    </source>
</evidence>
<evidence type="ECO:0000256" key="2">
    <source>
        <dbReference type="SAM" id="Phobius"/>
    </source>
</evidence>
<dbReference type="Gene3D" id="1.20.930.10">
    <property type="entry name" value="Conserved domain common to transcription factors TFIIS, elongin A, CRSP70"/>
    <property type="match status" value="1"/>
</dbReference>
<accession>A0A814I9A9</accession>
<comment type="subcellular location">
    <subcellularLocation>
        <location evidence="1">Nucleus</location>
    </subcellularLocation>
</comment>
<dbReference type="InterPro" id="IPR003618">
    <property type="entry name" value="TFIIS_cen_dom"/>
</dbReference>
<feature type="domain" description="TFIIS N-terminal" evidence="3">
    <location>
        <begin position="241"/>
        <end position="310"/>
    </location>
</feature>
<feature type="transmembrane region" description="Helical" evidence="2">
    <location>
        <begin position="111"/>
        <end position="132"/>
    </location>
</feature>
<dbReference type="Proteomes" id="UP000663852">
    <property type="component" value="Unassembled WGS sequence"/>
</dbReference>
<dbReference type="EMBL" id="CAJNOJ010000068">
    <property type="protein sequence ID" value="CAF1020448.1"/>
    <property type="molecule type" value="Genomic_DNA"/>
</dbReference>
<evidence type="ECO:0000259" key="3">
    <source>
        <dbReference type="PROSITE" id="PS51319"/>
    </source>
</evidence>
<evidence type="ECO:0000313" key="5">
    <source>
        <dbReference type="EMBL" id="CAF1020448.1"/>
    </source>
</evidence>